<dbReference type="AlphaFoldDB" id="A0AAP0NZD2"/>
<sequence>MLKQLEMELKMKQLRIQNNEQMRVEMVKVKDEIVRRLHKMRHDKNIIVEGTNSNTSSMVGQYQFMQGSASTSTGCSATSATKSLWSS</sequence>
<evidence type="ECO:0000313" key="2">
    <source>
        <dbReference type="EMBL" id="KAK9123280.1"/>
    </source>
</evidence>
<dbReference type="EMBL" id="JBBNAE010000005">
    <property type="protein sequence ID" value="KAK9123280.1"/>
    <property type="molecule type" value="Genomic_DNA"/>
</dbReference>
<keyword evidence="3" id="KW-1185">Reference proteome</keyword>
<dbReference type="Proteomes" id="UP001417504">
    <property type="component" value="Unassembled WGS sequence"/>
</dbReference>
<gene>
    <name evidence="2" type="ORF">Sjap_012882</name>
</gene>
<reference evidence="2 3" key="1">
    <citation type="submission" date="2024-01" db="EMBL/GenBank/DDBJ databases">
        <title>Genome assemblies of Stephania.</title>
        <authorList>
            <person name="Yang L."/>
        </authorList>
    </citation>
    <scope>NUCLEOTIDE SEQUENCE [LARGE SCALE GENOMIC DNA]</scope>
    <source>
        <strain evidence="2">QJT</strain>
        <tissue evidence="2">Leaf</tissue>
    </source>
</reference>
<feature type="region of interest" description="Disordered" evidence="1">
    <location>
        <begin position="68"/>
        <end position="87"/>
    </location>
</feature>
<comment type="caution">
    <text evidence="2">The sequence shown here is derived from an EMBL/GenBank/DDBJ whole genome shotgun (WGS) entry which is preliminary data.</text>
</comment>
<protein>
    <submittedName>
        <fullName evidence="2">Uncharacterized protein</fullName>
    </submittedName>
</protein>
<name>A0AAP0NZD2_9MAGN</name>
<evidence type="ECO:0000313" key="3">
    <source>
        <dbReference type="Proteomes" id="UP001417504"/>
    </source>
</evidence>
<evidence type="ECO:0000256" key="1">
    <source>
        <dbReference type="SAM" id="MobiDB-lite"/>
    </source>
</evidence>
<organism evidence="2 3">
    <name type="scientific">Stephania japonica</name>
    <dbReference type="NCBI Taxonomy" id="461633"/>
    <lineage>
        <taxon>Eukaryota</taxon>
        <taxon>Viridiplantae</taxon>
        <taxon>Streptophyta</taxon>
        <taxon>Embryophyta</taxon>
        <taxon>Tracheophyta</taxon>
        <taxon>Spermatophyta</taxon>
        <taxon>Magnoliopsida</taxon>
        <taxon>Ranunculales</taxon>
        <taxon>Menispermaceae</taxon>
        <taxon>Menispermoideae</taxon>
        <taxon>Cissampelideae</taxon>
        <taxon>Stephania</taxon>
    </lineage>
</organism>
<accession>A0AAP0NZD2</accession>
<proteinExistence type="predicted"/>